<gene>
    <name evidence="1" type="ORF">SPARVUS_LOCUS5624723</name>
</gene>
<name>A0ABN9CQS0_9NEOB</name>
<dbReference type="EMBL" id="CATNWA010011910">
    <property type="protein sequence ID" value="CAI9562529.1"/>
    <property type="molecule type" value="Genomic_DNA"/>
</dbReference>
<reference evidence="1" key="1">
    <citation type="submission" date="2023-05" db="EMBL/GenBank/DDBJ databases">
        <authorList>
            <person name="Stuckert A."/>
        </authorList>
    </citation>
    <scope>NUCLEOTIDE SEQUENCE</scope>
</reference>
<accession>A0ABN9CQS0</accession>
<feature type="non-terminal residue" evidence="1">
    <location>
        <position position="49"/>
    </location>
</feature>
<proteinExistence type="predicted"/>
<evidence type="ECO:0000313" key="1">
    <source>
        <dbReference type="EMBL" id="CAI9562529.1"/>
    </source>
</evidence>
<organism evidence="1 2">
    <name type="scientific">Staurois parvus</name>
    <dbReference type="NCBI Taxonomy" id="386267"/>
    <lineage>
        <taxon>Eukaryota</taxon>
        <taxon>Metazoa</taxon>
        <taxon>Chordata</taxon>
        <taxon>Craniata</taxon>
        <taxon>Vertebrata</taxon>
        <taxon>Euteleostomi</taxon>
        <taxon>Amphibia</taxon>
        <taxon>Batrachia</taxon>
        <taxon>Anura</taxon>
        <taxon>Neobatrachia</taxon>
        <taxon>Ranoidea</taxon>
        <taxon>Ranidae</taxon>
        <taxon>Staurois</taxon>
    </lineage>
</organism>
<protein>
    <submittedName>
        <fullName evidence="1">Uncharacterized protein</fullName>
    </submittedName>
</protein>
<sequence>MNGNPLLHCSRPAVYIHGPDRKWLILSHYKEQVCRAGNLKLGKKSWMSL</sequence>
<dbReference type="Proteomes" id="UP001162483">
    <property type="component" value="Unassembled WGS sequence"/>
</dbReference>
<comment type="caution">
    <text evidence="1">The sequence shown here is derived from an EMBL/GenBank/DDBJ whole genome shotgun (WGS) entry which is preliminary data.</text>
</comment>
<evidence type="ECO:0000313" key="2">
    <source>
        <dbReference type="Proteomes" id="UP001162483"/>
    </source>
</evidence>
<keyword evidence="2" id="KW-1185">Reference proteome</keyword>